<evidence type="ECO:0000256" key="5">
    <source>
        <dbReference type="ARBA" id="ARBA00023163"/>
    </source>
</evidence>
<keyword evidence="11" id="KW-1185">Reference proteome</keyword>
<dbReference type="FunFam" id="1.10.10.60:FF:000060">
    <property type="entry name" value="MYB transcription factor"/>
    <property type="match status" value="1"/>
</dbReference>
<feature type="domain" description="Myb-like" evidence="8">
    <location>
        <begin position="38"/>
        <end position="84"/>
    </location>
</feature>
<evidence type="ECO:0000259" key="8">
    <source>
        <dbReference type="PROSITE" id="PS50090"/>
    </source>
</evidence>
<evidence type="ECO:0000256" key="4">
    <source>
        <dbReference type="ARBA" id="ARBA00023125"/>
    </source>
</evidence>
<dbReference type="SMART" id="SM00717">
    <property type="entry name" value="SANT"/>
    <property type="match status" value="2"/>
</dbReference>
<evidence type="ECO:0000256" key="1">
    <source>
        <dbReference type="ARBA" id="ARBA00004123"/>
    </source>
</evidence>
<accession>A0AAV8RWP0</accession>
<dbReference type="Pfam" id="PF13921">
    <property type="entry name" value="Myb_DNA-bind_6"/>
    <property type="match status" value="1"/>
</dbReference>
<keyword evidence="4" id="KW-0238">DNA-binding</keyword>
<sequence>MGFFTPVAPPFVHGLTGEHENRGKVEEDGEQQHKLCARGHWRPAEDAKLMELVSRYGPRHWNLIAEKLAGRTGKSCRLRWFNQLDPRINKKAFSEEEEERLLAAHKLYGNKWALIARIFPGRTDNAVKNHWHVSMARKQRKQCSCAYRRRRKPFPSSAHSPPSQLSLPNDACSGESTITSTRDESASACADLSLGSFNSSTGPSYGMLNGSDERLVAANNGFCDKLGDSGGSFLPHVNPMLMLVPGFGQSGCTCSTPKASAAAEPPAYHMTLPHGKPDHGRENTELPFFDFLEQLPGHLPACSFTWNDERTLEKMLQEEECPQVKEEEHRGRQCASPHY</sequence>
<evidence type="ECO:0000256" key="7">
    <source>
        <dbReference type="SAM" id="MobiDB-lite"/>
    </source>
</evidence>
<dbReference type="GO" id="GO:0005634">
    <property type="term" value="C:nucleus"/>
    <property type="evidence" value="ECO:0007669"/>
    <property type="project" value="UniProtKB-SubCell"/>
</dbReference>
<dbReference type="Gene3D" id="1.10.10.60">
    <property type="entry name" value="Homeodomain-like"/>
    <property type="match status" value="2"/>
</dbReference>
<name>A0AAV8RWP0_ENSVE</name>
<feature type="domain" description="Myb-like" evidence="8">
    <location>
        <begin position="85"/>
        <end position="135"/>
    </location>
</feature>
<dbReference type="CDD" id="cd00167">
    <property type="entry name" value="SANT"/>
    <property type="match status" value="2"/>
</dbReference>
<evidence type="ECO:0000256" key="6">
    <source>
        <dbReference type="ARBA" id="ARBA00023242"/>
    </source>
</evidence>
<dbReference type="GO" id="GO:0000981">
    <property type="term" value="F:DNA-binding transcription factor activity, RNA polymerase II-specific"/>
    <property type="evidence" value="ECO:0007669"/>
    <property type="project" value="TreeGrafter"/>
</dbReference>
<feature type="domain" description="HTH myb-type" evidence="9">
    <location>
        <begin position="33"/>
        <end position="84"/>
    </location>
</feature>
<dbReference type="Proteomes" id="UP001222027">
    <property type="component" value="Unassembled WGS sequence"/>
</dbReference>
<evidence type="ECO:0000256" key="2">
    <source>
        <dbReference type="ARBA" id="ARBA00022737"/>
    </source>
</evidence>
<comment type="subcellular location">
    <subcellularLocation>
        <location evidence="1">Nucleus</location>
    </subcellularLocation>
</comment>
<keyword evidence="5" id="KW-0804">Transcription</keyword>
<dbReference type="PROSITE" id="PS51294">
    <property type="entry name" value="HTH_MYB"/>
    <property type="match status" value="2"/>
</dbReference>
<dbReference type="SUPFAM" id="SSF46689">
    <property type="entry name" value="Homeodomain-like"/>
    <property type="match status" value="1"/>
</dbReference>
<keyword evidence="3" id="KW-0805">Transcription regulation</keyword>
<dbReference type="EMBL" id="JAQQAF010000001">
    <property type="protein sequence ID" value="KAJ8511556.1"/>
    <property type="molecule type" value="Genomic_DNA"/>
</dbReference>
<dbReference type="GO" id="GO:0000978">
    <property type="term" value="F:RNA polymerase II cis-regulatory region sequence-specific DNA binding"/>
    <property type="evidence" value="ECO:0007669"/>
    <property type="project" value="TreeGrafter"/>
</dbReference>
<protein>
    <submittedName>
        <fullName evidence="10">Uncharacterized protein</fullName>
    </submittedName>
</protein>
<reference evidence="10 11" key="1">
    <citation type="submission" date="2022-12" db="EMBL/GenBank/DDBJ databases">
        <title>Chromosome-scale assembly of the Ensete ventricosum genome.</title>
        <authorList>
            <person name="Dussert Y."/>
            <person name="Stocks J."/>
            <person name="Wendawek A."/>
            <person name="Woldeyes F."/>
            <person name="Nichols R.A."/>
            <person name="Borrell J.S."/>
        </authorList>
    </citation>
    <scope>NUCLEOTIDE SEQUENCE [LARGE SCALE GENOMIC DNA]</scope>
    <source>
        <strain evidence="11">cv. Maze</strain>
        <tissue evidence="10">Seeds</tissue>
    </source>
</reference>
<dbReference type="AlphaFoldDB" id="A0AAV8RWP0"/>
<dbReference type="InterPro" id="IPR050560">
    <property type="entry name" value="MYB_TF"/>
</dbReference>
<evidence type="ECO:0000256" key="3">
    <source>
        <dbReference type="ARBA" id="ARBA00023015"/>
    </source>
</evidence>
<evidence type="ECO:0000259" key="9">
    <source>
        <dbReference type="PROSITE" id="PS51294"/>
    </source>
</evidence>
<organism evidence="10 11">
    <name type="scientific">Ensete ventricosum</name>
    <name type="common">Abyssinian banana</name>
    <name type="synonym">Musa ensete</name>
    <dbReference type="NCBI Taxonomy" id="4639"/>
    <lineage>
        <taxon>Eukaryota</taxon>
        <taxon>Viridiplantae</taxon>
        <taxon>Streptophyta</taxon>
        <taxon>Embryophyta</taxon>
        <taxon>Tracheophyta</taxon>
        <taxon>Spermatophyta</taxon>
        <taxon>Magnoliopsida</taxon>
        <taxon>Liliopsida</taxon>
        <taxon>Zingiberales</taxon>
        <taxon>Musaceae</taxon>
        <taxon>Ensete</taxon>
    </lineage>
</organism>
<dbReference type="PANTHER" id="PTHR45614:SF259">
    <property type="entry name" value="MYB DOMAIN PROTEIN 89-RELATED"/>
    <property type="match status" value="1"/>
</dbReference>
<dbReference type="PANTHER" id="PTHR45614">
    <property type="entry name" value="MYB PROTEIN-RELATED"/>
    <property type="match status" value="1"/>
</dbReference>
<keyword evidence="2" id="KW-0677">Repeat</keyword>
<feature type="region of interest" description="Disordered" evidence="7">
    <location>
        <begin position="152"/>
        <end position="178"/>
    </location>
</feature>
<dbReference type="InterPro" id="IPR001005">
    <property type="entry name" value="SANT/Myb"/>
</dbReference>
<proteinExistence type="predicted"/>
<keyword evidence="6" id="KW-0539">Nucleus</keyword>
<gene>
    <name evidence="10" type="ORF">OPV22_001990</name>
</gene>
<feature type="domain" description="HTH myb-type" evidence="9">
    <location>
        <begin position="85"/>
        <end position="139"/>
    </location>
</feature>
<evidence type="ECO:0000313" key="11">
    <source>
        <dbReference type="Proteomes" id="UP001222027"/>
    </source>
</evidence>
<evidence type="ECO:0000313" key="10">
    <source>
        <dbReference type="EMBL" id="KAJ8511556.1"/>
    </source>
</evidence>
<feature type="compositionally biased region" description="Polar residues" evidence="7">
    <location>
        <begin position="157"/>
        <end position="167"/>
    </location>
</feature>
<comment type="caution">
    <text evidence="10">The sequence shown here is derived from an EMBL/GenBank/DDBJ whole genome shotgun (WGS) entry which is preliminary data.</text>
</comment>
<dbReference type="InterPro" id="IPR009057">
    <property type="entry name" value="Homeodomain-like_sf"/>
</dbReference>
<dbReference type="InterPro" id="IPR017930">
    <property type="entry name" value="Myb_dom"/>
</dbReference>
<dbReference type="PROSITE" id="PS50090">
    <property type="entry name" value="MYB_LIKE"/>
    <property type="match status" value="2"/>
</dbReference>